<keyword evidence="4 6" id="KW-0418">Kinase</keyword>
<dbReference type="GO" id="GO:0010142">
    <property type="term" value="P:farnesyl diphosphate biosynthetic process, mevalonate pathway"/>
    <property type="evidence" value="ECO:0007669"/>
    <property type="project" value="TreeGrafter"/>
</dbReference>
<evidence type="ECO:0000256" key="5">
    <source>
        <dbReference type="ARBA" id="ARBA00022840"/>
    </source>
</evidence>
<reference evidence="6 7" key="1">
    <citation type="journal article" date="2017" name="Nature">
        <title>The Apostasia genome and the evolution of orchids.</title>
        <authorList>
            <person name="Zhang G.Q."/>
            <person name="Liu K.W."/>
            <person name="Li Z."/>
            <person name="Lohaus R."/>
            <person name="Hsiao Y.Y."/>
            <person name="Niu S.C."/>
            <person name="Wang J.Y."/>
            <person name="Lin Y.C."/>
            <person name="Xu Q."/>
            <person name="Chen L.J."/>
            <person name="Yoshida K."/>
            <person name="Fujiwara S."/>
            <person name="Wang Z.W."/>
            <person name="Zhang Y.Q."/>
            <person name="Mitsuda N."/>
            <person name="Wang M."/>
            <person name="Liu G.H."/>
            <person name="Pecoraro L."/>
            <person name="Huang H.X."/>
            <person name="Xiao X.J."/>
            <person name="Lin M."/>
            <person name="Wu X.Y."/>
            <person name="Wu W.L."/>
            <person name="Chen Y.Y."/>
            <person name="Chang S.B."/>
            <person name="Sakamoto S."/>
            <person name="Ohme-Takagi M."/>
            <person name="Yagi M."/>
            <person name="Zeng S.J."/>
            <person name="Shen C.Y."/>
            <person name="Yeh C.M."/>
            <person name="Luo Y.B."/>
            <person name="Tsai W.C."/>
            <person name="Van de Peer Y."/>
            <person name="Liu Z.J."/>
        </authorList>
    </citation>
    <scope>NUCLEOTIDE SEQUENCE [LARGE SCALE GENOMIC DNA]</scope>
    <source>
        <strain evidence="7">cv. Shenzhen</strain>
        <tissue evidence="6">Stem</tissue>
    </source>
</reference>
<evidence type="ECO:0000313" key="6">
    <source>
        <dbReference type="EMBL" id="PKA53061.1"/>
    </source>
</evidence>
<evidence type="ECO:0000256" key="4">
    <source>
        <dbReference type="ARBA" id="ARBA00022777"/>
    </source>
</evidence>
<dbReference type="GO" id="GO:0005777">
    <property type="term" value="C:peroxisome"/>
    <property type="evidence" value="ECO:0007669"/>
    <property type="project" value="TreeGrafter"/>
</dbReference>
<organism evidence="6 7">
    <name type="scientific">Apostasia shenzhenica</name>
    <dbReference type="NCBI Taxonomy" id="1088818"/>
    <lineage>
        <taxon>Eukaryota</taxon>
        <taxon>Viridiplantae</taxon>
        <taxon>Streptophyta</taxon>
        <taxon>Embryophyta</taxon>
        <taxon>Tracheophyta</taxon>
        <taxon>Spermatophyta</taxon>
        <taxon>Magnoliopsida</taxon>
        <taxon>Liliopsida</taxon>
        <taxon>Asparagales</taxon>
        <taxon>Orchidaceae</taxon>
        <taxon>Apostasioideae</taxon>
        <taxon>Apostasia</taxon>
    </lineage>
</organism>
<keyword evidence="7" id="KW-1185">Reference proteome</keyword>
<keyword evidence="5" id="KW-0067">ATP-binding</keyword>
<dbReference type="Proteomes" id="UP000236161">
    <property type="component" value="Unassembled WGS sequence"/>
</dbReference>
<keyword evidence="2 6" id="KW-0808">Transferase</keyword>
<sequence length="124" mass="13785">MANREGKNSCLPLLIEFFKKLNSSWNAGIFTAKPQGQQCNSETEYGQAIIVYCAGRHARVLVASAPGKVLITGGYLILDKPNAGLVLSTNSRFYAIVKPLSEEIKPESWAWVFYSPVFMRMVCH</sequence>
<evidence type="ECO:0000313" key="7">
    <source>
        <dbReference type="Proteomes" id="UP000236161"/>
    </source>
</evidence>
<comment type="pathway">
    <text evidence="1">Isoprenoid biosynthesis; isopentenyl diphosphate biosynthesis via mevalonate pathway.</text>
</comment>
<dbReference type="OrthoDB" id="10262935at2759"/>
<dbReference type="EC" id="2.7.4.2" evidence="6"/>
<dbReference type="PANTHER" id="PTHR31814:SF2">
    <property type="entry name" value="PHOSPHOMEVALONATE KINASE"/>
    <property type="match status" value="1"/>
</dbReference>
<dbReference type="STRING" id="1088818.A0A2I0ABY9"/>
<evidence type="ECO:0000256" key="1">
    <source>
        <dbReference type="ARBA" id="ARBA00005092"/>
    </source>
</evidence>
<proteinExistence type="predicted"/>
<dbReference type="GO" id="GO:0004631">
    <property type="term" value="F:phosphomevalonate kinase activity"/>
    <property type="evidence" value="ECO:0007669"/>
    <property type="project" value="UniProtKB-EC"/>
</dbReference>
<dbReference type="Gene3D" id="3.30.230.10">
    <property type="match status" value="1"/>
</dbReference>
<accession>A0A2I0ABY9</accession>
<dbReference type="PANTHER" id="PTHR31814">
    <property type="match status" value="1"/>
</dbReference>
<evidence type="ECO:0000256" key="3">
    <source>
        <dbReference type="ARBA" id="ARBA00022741"/>
    </source>
</evidence>
<dbReference type="InterPro" id="IPR035102">
    <property type="entry name" value="Phosphomevalonate_kinase"/>
</dbReference>
<dbReference type="GO" id="GO:0019287">
    <property type="term" value="P:isopentenyl diphosphate biosynthetic process, mevalonate pathway"/>
    <property type="evidence" value="ECO:0007669"/>
    <property type="project" value="TreeGrafter"/>
</dbReference>
<name>A0A2I0ABY9_9ASPA</name>
<dbReference type="AlphaFoldDB" id="A0A2I0ABY9"/>
<gene>
    <name evidence="6" type="ORF">AXF42_Ash002043</name>
</gene>
<evidence type="ECO:0000256" key="2">
    <source>
        <dbReference type="ARBA" id="ARBA00022679"/>
    </source>
</evidence>
<dbReference type="GO" id="GO:0005524">
    <property type="term" value="F:ATP binding"/>
    <property type="evidence" value="ECO:0007669"/>
    <property type="project" value="UniProtKB-KW"/>
</dbReference>
<keyword evidence="3" id="KW-0547">Nucleotide-binding</keyword>
<dbReference type="InterPro" id="IPR014721">
    <property type="entry name" value="Ribsml_uS5_D2-typ_fold_subgr"/>
</dbReference>
<protein>
    <submittedName>
        <fullName evidence="6">Phosphomevalonate kinase</fullName>
        <ecNumber evidence="6">2.7.4.2</ecNumber>
    </submittedName>
</protein>
<dbReference type="EMBL" id="KZ452001">
    <property type="protein sequence ID" value="PKA53061.1"/>
    <property type="molecule type" value="Genomic_DNA"/>
</dbReference>